<dbReference type="Gene3D" id="1.10.10.2840">
    <property type="entry name" value="PucR C-terminal helix-turn-helix domain"/>
    <property type="match status" value="1"/>
</dbReference>
<dbReference type="InterPro" id="IPR042070">
    <property type="entry name" value="PucR_C-HTH_sf"/>
</dbReference>
<dbReference type="PANTHER" id="PTHR33744:SF1">
    <property type="entry name" value="DNA-BINDING TRANSCRIPTIONAL ACTIVATOR ADER"/>
    <property type="match status" value="1"/>
</dbReference>
<dbReference type="PANTHER" id="PTHR33744">
    <property type="entry name" value="CARBOHYDRATE DIACID REGULATOR"/>
    <property type="match status" value="1"/>
</dbReference>
<proteinExistence type="predicted"/>
<dbReference type="Pfam" id="PF13556">
    <property type="entry name" value="HTH_30"/>
    <property type="match status" value="1"/>
</dbReference>
<accession>A0A1Q8CM80</accession>
<dbReference type="AlphaFoldDB" id="A0A1Q8CM80"/>
<dbReference type="InterPro" id="IPR025736">
    <property type="entry name" value="PucR_C-HTH_dom"/>
</dbReference>
<keyword evidence="3" id="KW-1185">Reference proteome</keyword>
<organism evidence="2 3">
    <name type="scientific">Actinophytocola xanthii</name>
    <dbReference type="NCBI Taxonomy" id="1912961"/>
    <lineage>
        <taxon>Bacteria</taxon>
        <taxon>Bacillati</taxon>
        <taxon>Actinomycetota</taxon>
        <taxon>Actinomycetes</taxon>
        <taxon>Pseudonocardiales</taxon>
        <taxon>Pseudonocardiaceae</taxon>
    </lineage>
</organism>
<name>A0A1Q8CM80_9PSEU</name>
<dbReference type="OrthoDB" id="4571023at2"/>
<evidence type="ECO:0000259" key="1">
    <source>
        <dbReference type="Pfam" id="PF13556"/>
    </source>
</evidence>
<evidence type="ECO:0000313" key="2">
    <source>
        <dbReference type="EMBL" id="OLF15467.1"/>
    </source>
</evidence>
<dbReference type="EMBL" id="MSIE01000040">
    <property type="protein sequence ID" value="OLF15467.1"/>
    <property type="molecule type" value="Genomic_DNA"/>
</dbReference>
<sequence length="397" mass="43467">MTGLFTVLRQRVDRNAKRAVEVYTNELADFRAAAAKPTVRAGMLDFAVLLRRREAELAADGAPFEATDLASLTAFGAERGAQGVSLADQRGVLLLHSMLTLREIQEVAAPNQLDHLMAMLAWLPTNGLAAQQAYTRGYLAGQKKCLPVVNRFAELAKALLEDSVLAADLAESLELRLAQRHLVLVMRVLGMPFAAGDGRRDQVVDLLLRRERVPMAWYEPDELVAVLPADDPNGGTNGGTNGGEQLEHRALTLAREFAELVDRPCSTGAAQGPTGALGETLTLARRVNRVSPPETVPSHIPTLRDVFVELGVTELPQVDEWLRDLARRLAAGPDLVRTLDAFYRHDMNRLNTAGELRIHPRTLDYRLHRVRELVGLEPASTRGVRTLSAAVARLRAG</sequence>
<gene>
    <name evidence="2" type="ORF">BU204_21280</name>
</gene>
<dbReference type="RefSeq" id="WP_075127480.1">
    <property type="nucleotide sequence ID" value="NZ_MSIE01000040.1"/>
</dbReference>
<evidence type="ECO:0000313" key="3">
    <source>
        <dbReference type="Proteomes" id="UP000185596"/>
    </source>
</evidence>
<reference evidence="2 3" key="1">
    <citation type="submission" date="2016-12" db="EMBL/GenBank/DDBJ databases">
        <title>The draft genome sequence of Actinophytocola sp. 11-183.</title>
        <authorList>
            <person name="Wang W."/>
            <person name="Yuan L."/>
        </authorList>
    </citation>
    <scope>NUCLEOTIDE SEQUENCE [LARGE SCALE GENOMIC DNA]</scope>
    <source>
        <strain evidence="2 3">11-183</strain>
    </source>
</reference>
<comment type="caution">
    <text evidence="2">The sequence shown here is derived from an EMBL/GenBank/DDBJ whole genome shotgun (WGS) entry which is preliminary data.</text>
</comment>
<protein>
    <recommendedName>
        <fullName evidence="1">PucR C-terminal helix-turn-helix domain-containing protein</fullName>
    </recommendedName>
</protein>
<feature type="domain" description="PucR C-terminal helix-turn-helix" evidence="1">
    <location>
        <begin position="335"/>
        <end position="391"/>
    </location>
</feature>
<dbReference type="STRING" id="1912961.BU204_21280"/>
<dbReference type="Proteomes" id="UP000185596">
    <property type="component" value="Unassembled WGS sequence"/>
</dbReference>
<dbReference type="InterPro" id="IPR051448">
    <property type="entry name" value="CdaR-like_regulators"/>
</dbReference>